<proteinExistence type="predicted"/>
<comment type="caution">
    <text evidence="2">The sequence shown here is derived from an EMBL/GenBank/DDBJ whole genome shotgun (WGS) entry which is preliminary data.</text>
</comment>
<dbReference type="Proteomes" id="UP000265703">
    <property type="component" value="Unassembled WGS sequence"/>
</dbReference>
<keyword evidence="3" id="KW-1185">Reference proteome</keyword>
<accession>A0A397S5I2</accession>
<dbReference type="EMBL" id="QKYT01001079">
    <property type="protein sequence ID" value="RIA79976.1"/>
    <property type="molecule type" value="Genomic_DNA"/>
</dbReference>
<evidence type="ECO:0008006" key="4">
    <source>
        <dbReference type="Google" id="ProtNLM"/>
    </source>
</evidence>
<gene>
    <name evidence="2" type="ORF">C1645_745564</name>
</gene>
<name>A0A397S5I2_9GLOM</name>
<evidence type="ECO:0000256" key="1">
    <source>
        <dbReference type="SAM" id="SignalP"/>
    </source>
</evidence>
<sequence length="165" mass="19682">MKCLLTFLFLFSVHSVRYWNRKWFFKLFRPDWEGKTLLYAFSSILKSETVLLAFRLVREIGKWFLNFISVYFCKLGLETFDSRNSESEKKHSAPKLKMETNVLTKRFFFSFVDLALEMKTEINVLTECFFFSFINSALETKLKYSALKMETETFASGFRKSKHLM</sequence>
<evidence type="ECO:0000313" key="2">
    <source>
        <dbReference type="EMBL" id="RIA79976.1"/>
    </source>
</evidence>
<feature type="chain" id="PRO_5017297691" description="Secreted protein" evidence="1">
    <location>
        <begin position="16"/>
        <end position="165"/>
    </location>
</feature>
<feature type="signal peptide" evidence="1">
    <location>
        <begin position="1"/>
        <end position="15"/>
    </location>
</feature>
<protein>
    <recommendedName>
        <fullName evidence="4">Secreted protein</fullName>
    </recommendedName>
</protein>
<reference evidence="2 3" key="1">
    <citation type="submission" date="2018-06" db="EMBL/GenBank/DDBJ databases">
        <title>Comparative genomics reveals the genomic features of Rhizophagus irregularis, R. cerebriforme, R. diaphanum and Gigaspora rosea, and their symbiotic lifestyle signature.</title>
        <authorList>
            <person name="Morin E."/>
            <person name="San Clemente H."/>
            <person name="Chen E.C.H."/>
            <person name="De La Providencia I."/>
            <person name="Hainaut M."/>
            <person name="Kuo A."/>
            <person name="Kohler A."/>
            <person name="Murat C."/>
            <person name="Tang N."/>
            <person name="Roy S."/>
            <person name="Loubradou J."/>
            <person name="Henrissat B."/>
            <person name="Grigoriev I.V."/>
            <person name="Corradi N."/>
            <person name="Roux C."/>
            <person name="Martin F.M."/>
        </authorList>
    </citation>
    <scope>NUCLEOTIDE SEQUENCE [LARGE SCALE GENOMIC DNA]</scope>
    <source>
        <strain evidence="2 3">DAOM 227022</strain>
    </source>
</reference>
<evidence type="ECO:0000313" key="3">
    <source>
        <dbReference type="Proteomes" id="UP000265703"/>
    </source>
</evidence>
<keyword evidence="1" id="KW-0732">Signal</keyword>
<organism evidence="2 3">
    <name type="scientific">Glomus cerebriforme</name>
    <dbReference type="NCBI Taxonomy" id="658196"/>
    <lineage>
        <taxon>Eukaryota</taxon>
        <taxon>Fungi</taxon>
        <taxon>Fungi incertae sedis</taxon>
        <taxon>Mucoromycota</taxon>
        <taxon>Glomeromycotina</taxon>
        <taxon>Glomeromycetes</taxon>
        <taxon>Glomerales</taxon>
        <taxon>Glomeraceae</taxon>
        <taxon>Glomus</taxon>
    </lineage>
</organism>
<dbReference type="AlphaFoldDB" id="A0A397S5I2"/>